<dbReference type="Proteomes" id="UP000195305">
    <property type="component" value="Unassembled WGS sequence"/>
</dbReference>
<gene>
    <name evidence="1" type="ORF">B5E75_05390</name>
</gene>
<dbReference type="OrthoDB" id="1643706at2"/>
<evidence type="ECO:0000313" key="1">
    <source>
        <dbReference type="EMBL" id="OUQ34910.1"/>
    </source>
</evidence>
<dbReference type="AlphaFoldDB" id="A0A1Y4SZT9"/>
<name>A0A1Y4SZT9_9FIRM</name>
<reference evidence="1 2" key="1">
    <citation type="journal article" date="2018" name="BMC Genomics">
        <title>Whole genome sequencing and function prediction of 133 gut anaerobes isolated from chicken caecum in pure cultures.</title>
        <authorList>
            <person name="Medvecky M."/>
            <person name="Cejkova D."/>
            <person name="Polansky O."/>
            <person name="Karasova D."/>
            <person name="Kubasova T."/>
            <person name="Cizek A."/>
            <person name="Rychlik I."/>
        </authorList>
    </citation>
    <scope>NUCLEOTIDE SEQUENCE [LARGE SCALE GENOMIC DNA]</scope>
    <source>
        <strain evidence="1 2">An13</strain>
    </source>
</reference>
<comment type="caution">
    <text evidence="1">The sequence shown here is derived from an EMBL/GenBank/DDBJ whole genome shotgun (WGS) entry which is preliminary data.</text>
</comment>
<organism evidence="1 2">
    <name type="scientific">Massilimicrobiota timonensis</name>
    <dbReference type="NCBI Taxonomy" id="1776392"/>
    <lineage>
        <taxon>Bacteria</taxon>
        <taxon>Bacillati</taxon>
        <taxon>Bacillota</taxon>
        <taxon>Erysipelotrichia</taxon>
        <taxon>Erysipelotrichales</taxon>
        <taxon>Erysipelotrichaceae</taxon>
        <taxon>Massilimicrobiota</taxon>
    </lineage>
</organism>
<sequence>MKNNYQKQETITFIQKKNYVLNIMKDASILDLFAGCLREKEFNHLLHDQKVYHQLFIAALKHLYRVQNYQDMEHDLMMMNSLFSHQDYLKLKEDIFKRITRKTITLQEYCVIRYLIPFEKMTFSQVISILEHQYHVGILDCAKICLLEDEYHLAYQYLLQLDDCQDDVVLDLLCSYSMKDYLSLIRHYNRKKSYQLVMSH</sequence>
<dbReference type="RefSeq" id="WP_087357765.1">
    <property type="nucleotide sequence ID" value="NZ_AP031415.1"/>
</dbReference>
<accession>A0A1Y4SZT9</accession>
<keyword evidence="2" id="KW-1185">Reference proteome</keyword>
<evidence type="ECO:0000313" key="2">
    <source>
        <dbReference type="Proteomes" id="UP000195305"/>
    </source>
</evidence>
<protein>
    <submittedName>
        <fullName evidence="1">Uncharacterized protein</fullName>
    </submittedName>
</protein>
<dbReference type="EMBL" id="NFLJ01000012">
    <property type="protein sequence ID" value="OUQ34910.1"/>
    <property type="molecule type" value="Genomic_DNA"/>
</dbReference>
<proteinExistence type="predicted"/>